<name>A0A0A1TVK4_ENTIV</name>
<gene>
    <name evidence="1" type="ORF">EIN_167720</name>
</gene>
<accession>A0A0A1TVK4</accession>
<reference evidence="1 2" key="1">
    <citation type="submission" date="2012-10" db="EMBL/GenBank/DDBJ databases">
        <authorList>
            <person name="Zafar N."/>
            <person name="Inman J."/>
            <person name="Hall N."/>
            <person name="Lorenzi H."/>
            <person name="Caler E."/>
        </authorList>
    </citation>
    <scope>NUCLEOTIDE SEQUENCE [LARGE SCALE GENOMIC DNA]</scope>
    <source>
        <strain evidence="1 2">IP1</strain>
    </source>
</reference>
<evidence type="ECO:0000313" key="2">
    <source>
        <dbReference type="Proteomes" id="UP000014680"/>
    </source>
</evidence>
<evidence type="ECO:0000313" key="1">
    <source>
        <dbReference type="EMBL" id="ELP84447.1"/>
    </source>
</evidence>
<dbReference type="KEGG" id="eiv:EIN_167720"/>
<dbReference type="GeneID" id="14883560"/>
<dbReference type="VEuPathDB" id="AmoebaDB:EIN_167720"/>
<dbReference type="EMBL" id="KB207112">
    <property type="protein sequence ID" value="ELP84447.1"/>
    <property type="molecule type" value="Genomic_DNA"/>
</dbReference>
<proteinExistence type="predicted"/>
<organism evidence="1 2">
    <name type="scientific">Entamoeba invadens IP1</name>
    <dbReference type="NCBI Taxonomy" id="370355"/>
    <lineage>
        <taxon>Eukaryota</taxon>
        <taxon>Amoebozoa</taxon>
        <taxon>Evosea</taxon>
        <taxon>Archamoebae</taxon>
        <taxon>Mastigamoebida</taxon>
        <taxon>Entamoebidae</taxon>
        <taxon>Entamoeba</taxon>
    </lineage>
</organism>
<protein>
    <submittedName>
        <fullName evidence="1">Uncharacterized protein</fullName>
    </submittedName>
</protein>
<keyword evidence="2" id="KW-1185">Reference proteome</keyword>
<dbReference type="Proteomes" id="UP000014680">
    <property type="component" value="Unassembled WGS sequence"/>
</dbReference>
<dbReference type="RefSeq" id="XP_004183793.1">
    <property type="nucleotide sequence ID" value="XM_004183745.1"/>
</dbReference>
<dbReference type="AlphaFoldDB" id="A0A0A1TVK4"/>
<sequence>MPTRLEPFYLLNVFLYIEPKMIPLFEQVSGNCATAISMMHTNPPLSSDPKDVKIVFTALEQLNTLQISSDLLPKIPDEYLEKVQKIQLTDRDFFVGGHFARKFVFANHLPMTETKYPYLKNLKISDSSLYFLKENLYKYPELEIVTVYFTTLAEVAKTQNLLDFVLRNSKAKITLFVGKVIEKDLDLIKANVRNAVIIASPAIIENKNSFTICFKYGKTMNKQ</sequence>